<evidence type="ECO:0000313" key="4">
    <source>
        <dbReference type="Proteomes" id="UP000016936"/>
    </source>
</evidence>
<dbReference type="InterPro" id="IPR057210">
    <property type="entry name" value="DUF7888"/>
</dbReference>
<organism evidence="3 4">
    <name type="scientific">Cochliobolus heterostrophus (strain C5 / ATCC 48332 / race O)</name>
    <name type="common">Southern corn leaf blight fungus</name>
    <name type="synonym">Bipolaris maydis</name>
    <dbReference type="NCBI Taxonomy" id="701091"/>
    <lineage>
        <taxon>Eukaryota</taxon>
        <taxon>Fungi</taxon>
        <taxon>Dikarya</taxon>
        <taxon>Ascomycota</taxon>
        <taxon>Pezizomycotina</taxon>
        <taxon>Dothideomycetes</taxon>
        <taxon>Pleosporomycetidae</taxon>
        <taxon>Pleosporales</taxon>
        <taxon>Pleosporineae</taxon>
        <taxon>Pleosporaceae</taxon>
        <taxon>Bipolaris</taxon>
    </lineage>
</organism>
<dbReference type="HOGENOM" id="CLU_118201_2_0_1"/>
<keyword evidence="4" id="KW-1185">Reference proteome</keyword>
<dbReference type="Pfam" id="PF25411">
    <property type="entry name" value="DUF7888"/>
    <property type="match status" value="1"/>
</dbReference>
<evidence type="ECO:0000256" key="1">
    <source>
        <dbReference type="SAM" id="SignalP"/>
    </source>
</evidence>
<name>M2USU7_COCH5</name>
<reference evidence="4" key="2">
    <citation type="journal article" date="2013" name="PLoS Genet.">
        <title>Comparative genome structure, secondary metabolite, and effector coding capacity across Cochliobolus pathogens.</title>
        <authorList>
            <person name="Condon B.J."/>
            <person name="Leng Y."/>
            <person name="Wu D."/>
            <person name="Bushley K.E."/>
            <person name="Ohm R.A."/>
            <person name="Otillar R."/>
            <person name="Martin J."/>
            <person name="Schackwitz W."/>
            <person name="Grimwood J."/>
            <person name="MohdZainudin N."/>
            <person name="Xue C."/>
            <person name="Wang R."/>
            <person name="Manning V.A."/>
            <person name="Dhillon B."/>
            <person name="Tu Z.J."/>
            <person name="Steffenson B.J."/>
            <person name="Salamov A."/>
            <person name="Sun H."/>
            <person name="Lowry S."/>
            <person name="LaButti K."/>
            <person name="Han J."/>
            <person name="Copeland A."/>
            <person name="Lindquist E."/>
            <person name="Barry K."/>
            <person name="Schmutz J."/>
            <person name="Baker S.E."/>
            <person name="Ciuffetti L.M."/>
            <person name="Grigoriev I.V."/>
            <person name="Zhong S."/>
            <person name="Turgeon B.G."/>
        </authorList>
    </citation>
    <scope>NUCLEOTIDE SEQUENCE [LARGE SCALE GENOMIC DNA]</scope>
    <source>
        <strain evidence="4">C5 / ATCC 48332 / race O</strain>
    </source>
</reference>
<dbReference type="Proteomes" id="UP000016936">
    <property type="component" value="Unassembled WGS sequence"/>
</dbReference>
<dbReference type="eggNOG" id="ENOG502SWEJ">
    <property type="taxonomic scope" value="Eukaryota"/>
</dbReference>
<protein>
    <recommendedName>
        <fullName evidence="2">DUF7888 domain-containing protein</fullName>
    </recommendedName>
</protein>
<proteinExistence type="predicted"/>
<evidence type="ECO:0000313" key="3">
    <source>
        <dbReference type="EMBL" id="EMD96671.1"/>
    </source>
</evidence>
<accession>M2USU7</accession>
<keyword evidence="1" id="KW-0732">Signal</keyword>
<feature type="signal peptide" evidence="1">
    <location>
        <begin position="1"/>
        <end position="19"/>
    </location>
</feature>
<dbReference type="OrthoDB" id="3685327at2759"/>
<gene>
    <name evidence="3" type="ORF">COCHEDRAFT_1083088</name>
</gene>
<evidence type="ECO:0000259" key="2">
    <source>
        <dbReference type="Pfam" id="PF25411"/>
    </source>
</evidence>
<dbReference type="AlphaFoldDB" id="M2USU7"/>
<reference evidence="3 4" key="1">
    <citation type="journal article" date="2012" name="PLoS Pathog.">
        <title>Diverse lifestyles and strategies of plant pathogenesis encoded in the genomes of eighteen Dothideomycetes fungi.</title>
        <authorList>
            <person name="Ohm R.A."/>
            <person name="Feau N."/>
            <person name="Henrissat B."/>
            <person name="Schoch C.L."/>
            <person name="Horwitz B.A."/>
            <person name="Barry K.W."/>
            <person name="Condon B.J."/>
            <person name="Copeland A.C."/>
            <person name="Dhillon B."/>
            <person name="Glaser F."/>
            <person name="Hesse C.N."/>
            <person name="Kosti I."/>
            <person name="LaButti K."/>
            <person name="Lindquist E.A."/>
            <person name="Lucas S."/>
            <person name="Salamov A.A."/>
            <person name="Bradshaw R.E."/>
            <person name="Ciuffetti L."/>
            <person name="Hamelin R.C."/>
            <person name="Kema G.H.J."/>
            <person name="Lawrence C."/>
            <person name="Scott J.A."/>
            <person name="Spatafora J.W."/>
            <person name="Turgeon B.G."/>
            <person name="de Wit P.J.G.M."/>
            <person name="Zhong S."/>
            <person name="Goodwin S.B."/>
            <person name="Grigoriev I.V."/>
        </authorList>
    </citation>
    <scope>NUCLEOTIDE SEQUENCE [LARGE SCALE GENOMIC DNA]</scope>
    <source>
        <strain evidence="4">C5 / ATCC 48332 / race O</strain>
    </source>
</reference>
<feature type="chain" id="PRO_5004027571" description="DUF7888 domain-containing protein" evidence="1">
    <location>
        <begin position="20"/>
        <end position="177"/>
    </location>
</feature>
<dbReference type="OMA" id="NWAYLVG"/>
<feature type="domain" description="DUF7888" evidence="2">
    <location>
        <begin position="52"/>
        <end position="166"/>
    </location>
</feature>
<dbReference type="EMBL" id="KB445569">
    <property type="protein sequence ID" value="EMD96671.1"/>
    <property type="molecule type" value="Genomic_DNA"/>
</dbReference>
<sequence>MVQIASLFTLLAVGTSVFATPMVNVDTISVEQGLALRAPSELHNVARPPAGGAAVAAIAPVIIDIATRVVEMIDNIRDDVERRKQFTQRVVSDVHARYPGFNVVVCNVGYKLEGPGYQNVVSTKYRAAVGADVTYDVVLFSSPKTFTRQGDGGFQNWAYLVGKQCRTNGGFIDCPKH</sequence>
<dbReference type="STRING" id="701091.M2USU7"/>